<dbReference type="InterPro" id="IPR010930">
    <property type="entry name" value="Flg_bb/hook_C_dom"/>
</dbReference>
<protein>
    <recommendedName>
        <fullName evidence="2">Flagellar basal-body/hook protein C-terminal domain-containing protein</fullName>
    </recommendedName>
</protein>
<proteinExistence type="inferred from homology"/>
<dbReference type="EMBL" id="JADUNP010000011">
    <property type="protein sequence ID" value="MBH1652085.1"/>
    <property type="molecule type" value="Genomic_DNA"/>
</dbReference>
<evidence type="ECO:0000313" key="3">
    <source>
        <dbReference type="EMBL" id="MBH1652085.1"/>
    </source>
</evidence>
<evidence type="ECO:0000259" key="2">
    <source>
        <dbReference type="Pfam" id="PF06429"/>
    </source>
</evidence>
<dbReference type="AlphaFoldDB" id="A0A6B8J5R5"/>
<name>A0A6B8J5R5_STEMA</name>
<sequence length="130" mass="14098">MPIDSVLDVARDGLNYERLRLDAASRNIAAANVAVPAGQEVTLWQVGNSDSFGQWLGQGGTLQQTPVASRVVHDPGNPLADSNGQVRFPQVDLVQEMTTLMTASRGYEANVRSFNLLRSMMLRSLEIGAK</sequence>
<dbReference type="Pfam" id="PF06429">
    <property type="entry name" value="Flg_bbr_C"/>
    <property type="match status" value="1"/>
</dbReference>
<comment type="similarity">
    <text evidence="1">Belongs to the flagella basal body rod proteins family.</text>
</comment>
<evidence type="ECO:0000313" key="4">
    <source>
        <dbReference type="Proteomes" id="UP000625930"/>
    </source>
</evidence>
<feature type="domain" description="Flagellar basal-body/hook protein C-terminal" evidence="2">
    <location>
        <begin position="84"/>
        <end position="123"/>
    </location>
</feature>
<gene>
    <name evidence="3" type="ORF">I5U67_07885</name>
</gene>
<evidence type="ECO:0000256" key="1">
    <source>
        <dbReference type="ARBA" id="ARBA00009677"/>
    </source>
</evidence>
<comment type="caution">
    <text evidence="3">The sequence shown here is derived from an EMBL/GenBank/DDBJ whole genome shotgun (WGS) entry which is preliminary data.</text>
</comment>
<dbReference type="Proteomes" id="UP000625930">
    <property type="component" value="Unassembled WGS sequence"/>
</dbReference>
<organism evidence="3 4">
    <name type="scientific">Stenotrophomonas maltophilia</name>
    <name type="common">Pseudomonas maltophilia</name>
    <name type="synonym">Xanthomonas maltophilia</name>
    <dbReference type="NCBI Taxonomy" id="40324"/>
    <lineage>
        <taxon>Bacteria</taxon>
        <taxon>Pseudomonadati</taxon>
        <taxon>Pseudomonadota</taxon>
        <taxon>Gammaproteobacteria</taxon>
        <taxon>Lysobacterales</taxon>
        <taxon>Lysobacteraceae</taxon>
        <taxon>Stenotrophomonas</taxon>
        <taxon>Stenotrophomonas maltophilia group</taxon>
    </lineage>
</organism>
<accession>A0A6B8J5R5</accession>
<reference evidence="3" key="1">
    <citation type="submission" date="2020-11" db="EMBL/GenBank/DDBJ databases">
        <title>Enhanced detection system for hospital associated transmission using whole genome sequencing surveillance.</title>
        <authorList>
            <person name="Harrison L.H."/>
            <person name="Van Tyne D."/>
            <person name="Marsh J.W."/>
            <person name="Griffith M.P."/>
            <person name="Snyder D.J."/>
            <person name="Cooper V.S."/>
            <person name="Mustapha M."/>
        </authorList>
    </citation>
    <scope>NUCLEOTIDE SEQUENCE</scope>
    <source>
        <strain evidence="3">STEN00091</strain>
    </source>
</reference>
<dbReference type="RefSeq" id="WP_154262679.1">
    <property type="nucleotide sequence ID" value="NZ_CP040438.1"/>
</dbReference>